<accession>A0A6V7F664</accession>
<dbReference type="InterPro" id="IPR021502">
    <property type="entry name" value="DUF3158"/>
</dbReference>
<protein>
    <submittedName>
        <fullName evidence="2">DUF3158 family protein</fullName>
    </submittedName>
</protein>
<dbReference type="Proteomes" id="UP000515406">
    <property type="component" value="Chromosome"/>
</dbReference>
<evidence type="ECO:0000313" key="4">
    <source>
        <dbReference type="Proteomes" id="UP001187425"/>
    </source>
</evidence>
<dbReference type="Proteomes" id="UP001187425">
    <property type="component" value="Unassembled WGS sequence"/>
</dbReference>
<evidence type="ECO:0000313" key="3">
    <source>
        <dbReference type="Proteomes" id="UP000515406"/>
    </source>
</evidence>
<evidence type="ECO:0000313" key="2">
    <source>
        <dbReference type="EMBL" id="MDV7249067.1"/>
    </source>
</evidence>
<dbReference type="EMBL" id="JAWMQI010000038">
    <property type="protein sequence ID" value="MDV7249067.1"/>
    <property type="molecule type" value="Genomic_DNA"/>
</dbReference>
<reference evidence="1 3" key="1">
    <citation type="submission" date="2020-07" db="EMBL/GenBank/DDBJ databases">
        <authorList>
            <person name="Pothier F. J."/>
        </authorList>
    </citation>
    <scope>NUCLEOTIDE SEQUENCE [LARGE SCALE GENOMIC DNA]</scope>
    <source>
        <strain evidence="1 3">CFBP 498</strain>
    </source>
</reference>
<evidence type="ECO:0000313" key="1">
    <source>
        <dbReference type="EMBL" id="CAD0358970.1"/>
    </source>
</evidence>
<dbReference type="EMBL" id="LR828257">
    <property type="protein sequence ID" value="CAD0358970.1"/>
    <property type="molecule type" value="Genomic_DNA"/>
</dbReference>
<name>A0A6V7F664_9XANT</name>
<sequence>MIDQHLYQPTRFHPLEQTDFIRLEQAPYLKGLLKPFKGKGALDVWASQCLAQRDQLIILAQRRVLQQAAGHPFHLLPVELAQQKTGAGTTFLRWRRPDRSAMGVALWQDLVLSDATPASLIADLYAIEQQRLVLNMQISLMHTLGRQALECANKMSQAESTFLHRVAGAKGTARSGMPPQA</sequence>
<organism evidence="1 3">
    <name type="scientific">Xanthomonas hortorum pv. vitians</name>
    <dbReference type="NCBI Taxonomy" id="83224"/>
    <lineage>
        <taxon>Bacteria</taxon>
        <taxon>Pseudomonadati</taxon>
        <taxon>Pseudomonadota</taxon>
        <taxon>Gammaproteobacteria</taxon>
        <taxon>Lysobacterales</taxon>
        <taxon>Lysobacteraceae</taxon>
        <taxon>Xanthomonas</taxon>
    </lineage>
</organism>
<reference evidence="2 4" key="2">
    <citation type="submission" date="2023-10" db="EMBL/GenBank/DDBJ databases">
        <title>A new tool for lettuce pathogen research.</title>
        <authorList>
            <person name="Horton K.N."/>
            <person name="Cseke L.J."/>
            <person name="Badiwe M."/>
            <person name="Tesfaye D."/>
            <person name="Klein A."/>
            <person name="Su J."/>
            <person name="Potnis N."/>
            <person name="Gassmann W."/>
        </authorList>
    </citation>
    <scope>NUCLEOTIDE SEQUENCE [LARGE SCALE GENOMIC DNA]</scope>
    <source>
        <strain evidence="2 4">JSKH1901</strain>
    </source>
</reference>
<keyword evidence="3" id="KW-1185">Reference proteome</keyword>
<gene>
    <name evidence="1" type="ORF">CFBP498_43080</name>
    <name evidence="2" type="ORF">R4K57_11730</name>
</gene>
<dbReference type="Pfam" id="PF11358">
    <property type="entry name" value="DUF3158"/>
    <property type="match status" value="1"/>
</dbReference>
<proteinExistence type="predicted"/>
<dbReference type="AlphaFoldDB" id="A0A6V7F664"/>
<dbReference type="RefSeq" id="WP_180313823.1">
    <property type="nucleotide sequence ID" value="NZ_JAJTZO010000031.1"/>
</dbReference>
<dbReference type="EMBL" id="LR828257">
    <property type="protein sequence ID" value="CAD0358964.1"/>
    <property type="molecule type" value="Genomic_DNA"/>
</dbReference>